<dbReference type="InterPro" id="IPR029058">
    <property type="entry name" value="AB_hydrolase_fold"/>
</dbReference>
<dbReference type="AlphaFoldDB" id="A0A1M5YQJ0"/>
<feature type="domain" description="BD-FAE-like" evidence="3">
    <location>
        <begin position="80"/>
        <end position="182"/>
    </location>
</feature>
<dbReference type="InterPro" id="IPR049492">
    <property type="entry name" value="BD-FAE-like_dom"/>
</dbReference>
<evidence type="ECO:0000256" key="2">
    <source>
        <dbReference type="SAM" id="MobiDB-lite"/>
    </source>
</evidence>
<gene>
    <name evidence="4" type="ORF">SAMN02745124_04326</name>
</gene>
<sequence>MVRFSTETPAPPTRRPEPGPGMARRLTHRRSRQWPLFLLAISILLFSGCSPSTVLNSLAPDDGTSLQEGERYGNEDRQLLDIYRPDTVLADSPVLVFFYGGSWRRGDRGDYRYVGYNLSANGYVTGIPDYRLYPQVRLPEFVEDGAVALAWVRAQVPEAEKGIVLIGHSAGAHIAALLALDDSYLRAASPDTRLIGMIGLAGPYAFDPLAYRRTRPIFNNLAAPDQARPITFACTDAPPLLLLHGRDDTIVVPENSIELQEKATGCGNRAELALIDDVGHIGILLALTETFSHHAAVQSRIDSFLTSAPRSGIFKKGIMCPSASAVKTDDCLGKLTRRAEDVCVTFCNLPSQHVVVCRQTALTDIRLFLSEVRFSFFKKAYTTQKMQPPLQGGPRRPPTRAASPWRHLDTVAILPASPI</sequence>
<evidence type="ECO:0000256" key="1">
    <source>
        <dbReference type="ARBA" id="ARBA00022801"/>
    </source>
</evidence>
<dbReference type="Pfam" id="PF20434">
    <property type="entry name" value="BD-FAE"/>
    <property type="match status" value="1"/>
</dbReference>
<dbReference type="PANTHER" id="PTHR48081:SF9">
    <property type="entry name" value="CARBOXYLESTERASE"/>
    <property type="match status" value="1"/>
</dbReference>
<evidence type="ECO:0000313" key="4">
    <source>
        <dbReference type="EMBL" id="SHI14231.1"/>
    </source>
</evidence>
<dbReference type="SUPFAM" id="SSF53474">
    <property type="entry name" value="alpha/beta-Hydrolases"/>
    <property type="match status" value="1"/>
</dbReference>
<proteinExistence type="predicted"/>
<dbReference type="InterPro" id="IPR050300">
    <property type="entry name" value="GDXG_lipolytic_enzyme"/>
</dbReference>
<reference evidence="4 5" key="1">
    <citation type="submission" date="2016-11" db="EMBL/GenBank/DDBJ databases">
        <authorList>
            <person name="Jaros S."/>
            <person name="Januszkiewicz K."/>
            <person name="Wedrychowicz H."/>
        </authorList>
    </citation>
    <scope>NUCLEOTIDE SEQUENCE [LARGE SCALE GENOMIC DNA]</scope>
    <source>
        <strain evidence="4 5">DSM 9705</strain>
    </source>
</reference>
<name>A0A1M5YQJ0_9BACT</name>
<keyword evidence="5" id="KW-1185">Reference proteome</keyword>
<keyword evidence="1" id="KW-0378">Hydrolase</keyword>
<dbReference type="EMBL" id="FQXS01000050">
    <property type="protein sequence ID" value="SHI14231.1"/>
    <property type="molecule type" value="Genomic_DNA"/>
</dbReference>
<dbReference type="GO" id="GO:0016787">
    <property type="term" value="F:hydrolase activity"/>
    <property type="evidence" value="ECO:0007669"/>
    <property type="project" value="UniProtKB-KW"/>
</dbReference>
<feature type="region of interest" description="Disordered" evidence="2">
    <location>
        <begin position="1"/>
        <end position="25"/>
    </location>
</feature>
<evidence type="ECO:0000259" key="3">
    <source>
        <dbReference type="Pfam" id="PF20434"/>
    </source>
</evidence>
<dbReference type="PANTHER" id="PTHR48081">
    <property type="entry name" value="AB HYDROLASE SUPERFAMILY PROTEIN C4A8.06C"/>
    <property type="match status" value="1"/>
</dbReference>
<accession>A0A1M5YQJ0</accession>
<dbReference type="STRING" id="1121409.SAMN02745124_04326"/>
<evidence type="ECO:0000313" key="5">
    <source>
        <dbReference type="Proteomes" id="UP000184139"/>
    </source>
</evidence>
<dbReference type="Proteomes" id="UP000184139">
    <property type="component" value="Unassembled WGS sequence"/>
</dbReference>
<dbReference type="Gene3D" id="3.40.50.1820">
    <property type="entry name" value="alpha/beta hydrolase"/>
    <property type="match status" value="1"/>
</dbReference>
<protein>
    <submittedName>
        <fullName evidence="4">Acetyl esterase/lipase</fullName>
    </submittedName>
</protein>
<organism evidence="4 5">
    <name type="scientific">Desulfofustis glycolicus DSM 9705</name>
    <dbReference type="NCBI Taxonomy" id="1121409"/>
    <lineage>
        <taxon>Bacteria</taxon>
        <taxon>Pseudomonadati</taxon>
        <taxon>Thermodesulfobacteriota</taxon>
        <taxon>Desulfobulbia</taxon>
        <taxon>Desulfobulbales</taxon>
        <taxon>Desulfocapsaceae</taxon>
        <taxon>Desulfofustis</taxon>
    </lineage>
</organism>